<keyword evidence="2" id="KW-1185">Reference proteome</keyword>
<organism evidence="1 2">
    <name type="scientific">Flavivirga algicola</name>
    <dbReference type="NCBI Taxonomy" id="2729136"/>
    <lineage>
        <taxon>Bacteria</taxon>
        <taxon>Pseudomonadati</taxon>
        <taxon>Bacteroidota</taxon>
        <taxon>Flavobacteriia</taxon>
        <taxon>Flavobacteriales</taxon>
        <taxon>Flavobacteriaceae</taxon>
        <taxon>Flavivirga</taxon>
    </lineage>
</organism>
<dbReference type="InterPro" id="IPR011004">
    <property type="entry name" value="Trimer_LpxA-like_sf"/>
</dbReference>
<accession>A0ABX1RZB6</accession>
<reference evidence="1 2" key="1">
    <citation type="submission" date="2020-04" db="EMBL/GenBank/DDBJ databases">
        <title>A Flavivirga sp. nov.</title>
        <authorList>
            <person name="Sun X."/>
        </authorList>
    </citation>
    <scope>NUCLEOTIDE SEQUENCE [LARGE SCALE GENOMIC DNA]</scope>
    <source>
        <strain evidence="1 2">Y03</strain>
    </source>
</reference>
<dbReference type="SUPFAM" id="SSF51161">
    <property type="entry name" value="Trimeric LpxA-like enzymes"/>
    <property type="match status" value="1"/>
</dbReference>
<dbReference type="EMBL" id="JABBHF010000006">
    <property type="protein sequence ID" value="NMH88340.1"/>
    <property type="molecule type" value="Genomic_DNA"/>
</dbReference>
<evidence type="ECO:0000313" key="2">
    <source>
        <dbReference type="Proteomes" id="UP000746690"/>
    </source>
</evidence>
<keyword evidence="1" id="KW-0012">Acyltransferase</keyword>
<dbReference type="CDD" id="cd04647">
    <property type="entry name" value="LbH_MAT_like"/>
    <property type="match status" value="1"/>
</dbReference>
<comment type="caution">
    <text evidence="1">The sequence shown here is derived from an EMBL/GenBank/DDBJ whole genome shotgun (WGS) entry which is preliminary data.</text>
</comment>
<evidence type="ECO:0000313" key="1">
    <source>
        <dbReference type="EMBL" id="NMH88340.1"/>
    </source>
</evidence>
<keyword evidence="1" id="KW-0808">Transferase</keyword>
<name>A0ABX1RZB6_9FLAO</name>
<protein>
    <submittedName>
        <fullName evidence="1">Acyltransferase</fullName>
    </submittedName>
</protein>
<dbReference type="Pfam" id="PF00132">
    <property type="entry name" value="Hexapep"/>
    <property type="match status" value="1"/>
</dbReference>
<proteinExistence type="predicted"/>
<dbReference type="Gene3D" id="2.160.10.10">
    <property type="entry name" value="Hexapeptide repeat proteins"/>
    <property type="match status" value="1"/>
</dbReference>
<dbReference type="Proteomes" id="UP000746690">
    <property type="component" value="Unassembled WGS sequence"/>
</dbReference>
<dbReference type="GO" id="GO:0016746">
    <property type="term" value="F:acyltransferase activity"/>
    <property type="evidence" value="ECO:0007669"/>
    <property type="project" value="UniProtKB-KW"/>
</dbReference>
<sequence length="191" mass="20688">MMASSGREKFKKINLIIKFLVIINKVVPKFINKRLFIYSRNISGRIGMLIRFVMFKNLSLSCGDNVSIHEGVFLKGLEMMEIGANVSIHSMCYIDGTGGLKIGDNVSIAHSSTIMTTGHTYNDTSIPIKYNNATTDPVLLEDDIWVGAGCRILSGVAIGTRSIIAAGAVVNKNVESNSIVGGIPAKIIKKI</sequence>
<dbReference type="InterPro" id="IPR001451">
    <property type="entry name" value="Hexapep"/>
</dbReference>
<gene>
    <name evidence="1" type="ORF">HHX25_12545</name>
</gene>
<dbReference type="PANTHER" id="PTHR23416">
    <property type="entry name" value="SIALIC ACID SYNTHASE-RELATED"/>
    <property type="match status" value="1"/>
</dbReference>
<dbReference type="InterPro" id="IPR051159">
    <property type="entry name" value="Hexapeptide_acetyltransf"/>
</dbReference>